<accession>A0A7S1ZWC5</accession>
<dbReference type="AlphaFoldDB" id="A0A7S1ZWC5"/>
<protein>
    <submittedName>
        <fullName evidence="1">Uncharacterized protein</fullName>
    </submittedName>
</protein>
<name>A0A7S1ZWC5_9STRA</name>
<dbReference type="EMBL" id="HBGN01033366">
    <property type="protein sequence ID" value="CAD9350633.1"/>
    <property type="molecule type" value="Transcribed_RNA"/>
</dbReference>
<proteinExistence type="predicted"/>
<reference evidence="1" key="1">
    <citation type="submission" date="2021-01" db="EMBL/GenBank/DDBJ databases">
        <authorList>
            <person name="Corre E."/>
            <person name="Pelletier E."/>
            <person name="Niang G."/>
            <person name="Scheremetjew M."/>
            <person name="Finn R."/>
            <person name="Kale V."/>
            <person name="Holt S."/>
            <person name="Cochrane G."/>
            <person name="Meng A."/>
            <person name="Brown T."/>
            <person name="Cohen L."/>
        </authorList>
    </citation>
    <scope>NUCLEOTIDE SEQUENCE</scope>
    <source>
        <strain evidence="1">Pop2</strain>
    </source>
</reference>
<organism evidence="1">
    <name type="scientific">Ditylum brightwellii</name>
    <dbReference type="NCBI Taxonomy" id="49249"/>
    <lineage>
        <taxon>Eukaryota</taxon>
        <taxon>Sar</taxon>
        <taxon>Stramenopiles</taxon>
        <taxon>Ochrophyta</taxon>
        <taxon>Bacillariophyta</taxon>
        <taxon>Mediophyceae</taxon>
        <taxon>Lithodesmiophycidae</taxon>
        <taxon>Lithodesmiales</taxon>
        <taxon>Lithodesmiaceae</taxon>
        <taxon>Ditylum</taxon>
    </lineage>
</organism>
<sequence length="113" mass="12554">MTAQTRRRLEKKRSALIKRPTCKFPDMEAMSTEWFEVEAGEEVQMTFHATSTAFLHVLMGVTFLPTTTPNSVSSSATVLPSSLSSLVALLALWLEEAEPLIMVNPIKEKQGPM</sequence>
<gene>
    <name evidence="1" type="ORF">DBRI1063_LOCUS21551</name>
</gene>
<evidence type="ECO:0000313" key="1">
    <source>
        <dbReference type="EMBL" id="CAD9350633.1"/>
    </source>
</evidence>